<dbReference type="Pfam" id="PF01380">
    <property type="entry name" value="SIS"/>
    <property type="match status" value="1"/>
</dbReference>
<keyword evidence="2" id="KW-0677">Repeat</keyword>
<evidence type="ECO:0000256" key="1">
    <source>
        <dbReference type="ARBA" id="ARBA00007748"/>
    </source>
</evidence>
<dbReference type="SUPFAM" id="SSF53697">
    <property type="entry name" value="SIS domain"/>
    <property type="match status" value="1"/>
</dbReference>
<dbReference type="InterPro" id="IPR046348">
    <property type="entry name" value="SIS_dom_sf"/>
</dbReference>
<dbReference type="PROSITE" id="PS51464">
    <property type="entry name" value="SIS"/>
    <property type="match status" value="2"/>
</dbReference>
<dbReference type="RefSeq" id="WP_227425405.1">
    <property type="nucleotide sequence ID" value="NZ_CP071868.1"/>
</dbReference>
<proteinExistence type="inferred from homology"/>
<name>A0A8A4ZI04_9MICO</name>
<accession>A0A8A4ZI04</accession>
<dbReference type="InterPro" id="IPR001347">
    <property type="entry name" value="SIS_dom"/>
</dbReference>
<dbReference type="GO" id="GO:0016787">
    <property type="term" value="F:hydrolase activity"/>
    <property type="evidence" value="ECO:0007669"/>
    <property type="project" value="UniProtKB-KW"/>
</dbReference>
<organism evidence="6 7">
    <name type="scientific">Pengzhenrongella sicca</name>
    <dbReference type="NCBI Taxonomy" id="2819238"/>
    <lineage>
        <taxon>Bacteria</taxon>
        <taxon>Bacillati</taxon>
        <taxon>Actinomycetota</taxon>
        <taxon>Actinomycetes</taxon>
        <taxon>Micrococcales</taxon>
        <taxon>Pengzhenrongella</taxon>
    </lineage>
</organism>
<dbReference type="EMBL" id="CP071868">
    <property type="protein sequence ID" value="QTE31021.1"/>
    <property type="molecule type" value="Genomic_DNA"/>
</dbReference>
<dbReference type="CDD" id="cd05010">
    <property type="entry name" value="SIS_AgaS_like"/>
    <property type="match status" value="1"/>
</dbReference>
<dbReference type="PANTHER" id="PTHR32502:SF3">
    <property type="entry name" value="D-GALACTOSAMINE-6-PHOSPHATE DEAMINASE AGAS-RELATED"/>
    <property type="match status" value="1"/>
</dbReference>
<dbReference type="AlphaFoldDB" id="A0A8A4ZI04"/>
<dbReference type="InterPro" id="IPR050303">
    <property type="entry name" value="GatZ_KbaZ_carbometab"/>
</dbReference>
<dbReference type="Gene3D" id="3.40.50.10490">
    <property type="entry name" value="Glucose-6-phosphate isomerase like protein, domain 1"/>
    <property type="match status" value="2"/>
</dbReference>
<keyword evidence="7" id="KW-1185">Reference proteome</keyword>
<dbReference type="CDD" id="cd05008">
    <property type="entry name" value="SIS_GlmS_GlmD_1"/>
    <property type="match status" value="1"/>
</dbReference>
<feature type="domain" description="SIS" evidence="5">
    <location>
        <begin position="218"/>
        <end position="367"/>
    </location>
</feature>
<evidence type="ECO:0000259" key="5">
    <source>
        <dbReference type="PROSITE" id="PS51464"/>
    </source>
</evidence>
<evidence type="ECO:0000256" key="2">
    <source>
        <dbReference type="ARBA" id="ARBA00022737"/>
    </source>
</evidence>
<dbReference type="GO" id="GO:0009401">
    <property type="term" value="P:phosphoenolpyruvate-dependent sugar phosphotransferase system"/>
    <property type="evidence" value="ECO:0007669"/>
    <property type="project" value="TreeGrafter"/>
</dbReference>
<comment type="similarity">
    <text evidence="1">Belongs to the SIS family. AgaS subfamily.</text>
</comment>
<dbReference type="KEGG" id="psic:J4E96_08910"/>
<evidence type="ECO:0000313" key="6">
    <source>
        <dbReference type="EMBL" id="QTE31021.1"/>
    </source>
</evidence>
<gene>
    <name evidence="6" type="ORF">J4E96_08910</name>
</gene>
<dbReference type="Proteomes" id="UP000663937">
    <property type="component" value="Chromosome"/>
</dbReference>
<dbReference type="GO" id="GO:0097367">
    <property type="term" value="F:carbohydrate derivative binding"/>
    <property type="evidence" value="ECO:0007669"/>
    <property type="project" value="InterPro"/>
</dbReference>
<feature type="domain" description="SIS" evidence="5">
    <location>
        <begin position="49"/>
        <end position="200"/>
    </location>
</feature>
<keyword evidence="3" id="KW-0378">Hydrolase</keyword>
<evidence type="ECO:0000313" key="7">
    <source>
        <dbReference type="Proteomes" id="UP000663937"/>
    </source>
</evidence>
<comment type="catalytic activity">
    <reaction evidence="4">
        <text>D-galactosamine 6-phosphate + H2O = D-tagatopyranose 1-phosphate + NH4(+)</text>
        <dbReference type="Rhea" id="RHEA:47680"/>
        <dbReference type="ChEBI" id="CHEBI:15377"/>
        <dbReference type="ChEBI" id="CHEBI:28938"/>
        <dbReference type="ChEBI" id="CHEBI:71674"/>
        <dbReference type="ChEBI" id="CHEBI:138150"/>
    </reaction>
</comment>
<sequence>MFESLGYTADELAARGAQHTAREIFQQPDLWREVGRTASARGVQTEAFLRPLLDRDDLRIVLTGAGTSAFAGDVLAPALRRELHRRVDAISTTEIVSSPLECFAEDSPTLLVSFARSGDSPESVAATELAEQCLSEVYHLVVTCNPAGELHQRHNGADRSLVLLMPELSNDKGFAMTGSFTCMTLATWLTLTGPSGDDGLAERLAVVAETILATQGPAARALAERRYDRVVYLGSGPLRGLARESALKLLELTAGGVVSYSDSALGFRHGPKAVLDDRTLALVYLSNDSYTRRYDIDIADELRRALGARSVVAIAAGRTEPLDTSDPWHLDGLDDVADAALALPFVVSAQLLGLQFSLALGNTPDNPFPSGAVNRVVQGVTIHALPQPALPGSRALV</sequence>
<dbReference type="GO" id="GO:1901135">
    <property type="term" value="P:carbohydrate derivative metabolic process"/>
    <property type="evidence" value="ECO:0007669"/>
    <property type="project" value="InterPro"/>
</dbReference>
<protein>
    <submittedName>
        <fullName evidence="6">SIS domain-containing protein</fullName>
    </submittedName>
</protein>
<reference evidence="6" key="1">
    <citation type="submission" date="2021-03" db="EMBL/GenBank/DDBJ databases">
        <title>Pengzhenrongella sicca gen. nov., sp. nov., a new member of suborder Micrococcineae isolated from High-Arctic tundra soil.</title>
        <authorList>
            <person name="Peng F."/>
        </authorList>
    </citation>
    <scope>NUCLEOTIDE SEQUENCE</scope>
    <source>
        <strain evidence="6">LRZ-2</strain>
    </source>
</reference>
<evidence type="ECO:0000256" key="4">
    <source>
        <dbReference type="ARBA" id="ARBA00029292"/>
    </source>
</evidence>
<evidence type="ECO:0000256" key="3">
    <source>
        <dbReference type="ARBA" id="ARBA00022801"/>
    </source>
</evidence>
<dbReference type="InterPro" id="IPR035464">
    <property type="entry name" value="SIS_AgaS"/>
</dbReference>
<dbReference type="InterPro" id="IPR035466">
    <property type="entry name" value="GlmS/AgaS_SIS"/>
</dbReference>
<dbReference type="PANTHER" id="PTHR32502">
    <property type="entry name" value="N-ACETYLGALACTOSAMINE PERMEASE II COMPONENT-RELATED"/>
    <property type="match status" value="1"/>
</dbReference>
<dbReference type="GO" id="GO:0005886">
    <property type="term" value="C:plasma membrane"/>
    <property type="evidence" value="ECO:0007669"/>
    <property type="project" value="TreeGrafter"/>
</dbReference>